<comment type="caution">
    <text evidence="1">The sequence shown here is derived from an EMBL/GenBank/DDBJ whole genome shotgun (WGS) entry which is preliminary data.</text>
</comment>
<organism evidence="1 2">
    <name type="scientific">Hypocrea atroviridis (strain ATCC 20476 / IMI 206040)</name>
    <name type="common">Trichoderma atroviride</name>
    <dbReference type="NCBI Taxonomy" id="452589"/>
    <lineage>
        <taxon>Eukaryota</taxon>
        <taxon>Fungi</taxon>
        <taxon>Dikarya</taxon>
        <taxon>Ascomycota</taxon>
        <taxon>Pezizomycotina</taxon>
        <taxon>Sordariomycetes</taxon>
        <taxon>Hypocreomycetidae</taxon>
        <taxon>Hypocreales</taxon>
        <taxon>Hypocreaceae</taxon>
        <taxon>Trichoderma</taxon>
    </lineage>
</organism>
<protein>
    <submittedName>
        <fullName evidence="1">Uncharacterized protein</fullName>
    </submittedName>
</protein>
<dbReference type="AlphaFoldDB" id="G9NJ33"/>
<keyword evidence="2" id="KW-1185">Reference proteome</keyword>
<proteinExistence type="predicted"/>
<name>G9NJ33_HYPAI</name>
<gene>
    <name evidence="1" type="ORF">TRIATDRAFT_289759</name>
</gene>
<dbReference type="OrthoDB" id="10586703at2759"/>
<feature type="non-terminal residue" evidence="1">
    <location>
        <position position="121"/>
    </location>
</feature>
<reference evidence="1 2" key="1">
    <citation type="journal article" date="2011" name="Genome Biol.">
        <title>Comparative genome sequence analysis underscores mycoparasitism as the ancestral life style of Trichoderma.</title>
        <authorList>
            <person name="Kubicek C.P."/>
            <person name="Herrera-Estrella A."/>
            <person name="Seidl-Seiboth V."/>
            <person name="Martinez D.A."/>
            <person name="Druzhinina I.S."/>
            <person name="Thon M."/>
            <person name="Zeilinger S."/>
            <person name="Casas-Flores S."/>
            <person name="Horwitz B.A."/>
            <person name="Mukherjee P.K."/>
            <person name="Mukherjee M."/>
            <person name="Kredics L."/>
            <person name="Alcaraz L.D."/>
            <person name="Aerts A."/>
            <person name="Antal Z."/>
            <person name="Atanasova L."/>
            <person name="Cervantes-Badillo M.G."/>
            <person name="Challacombe J."/>
            <person name="Chertkov O."/>
            <person name="McCluskey K."/>
            <person name="Coulpier F."/>
            <person name="Deshpande N."/>
            <person name="von Doehren H."/>
            <person name="Ebbole D.J."/>
            <person name="Esquivel-Naranjo E.U."/>
            <person name="Fekete E."/>
            <person name="Flipphi M."/>
            <person name="Glaser F."/>
            <person name="Gomez-Rodriguez E.Y."/>
            <person name="Gruber S."/>
            <person name="Han C."/>
            <person name="Henrissat B."/>
            <person name="Hermosa R."/>
            <person name="Hernandez-Onate M."/>
            <person name="Karaffa L."/>
            <person name="Kosti I."/>
            <person name="Le Crom S."/>
            <person name="Lindquist E."/>
            <person name="Lucas S."/>
            <person name="Luebeck M."/>
            <person name="Luebeck P.S."/>
            <person name="Margeot A."/>
            <person name="Metz B."/>
            <person name="Misra M."/>
            <person name="Nevalainen H."/>
            <person name="Omann M."/>
            <person name="Packer N."/>
            <person name="Perrone G."/>
            <person name="Uresti-Rivera E.E."/>
            <person name="Salamov A."/>
            <person name="Schmoll M."/>
            <person name="Seiboth B."/>
            <person name="Shapiro H."/>
            <person name="Sukno S."/>
            <person name="Tamayo-Ramos J.A."/>
            <person name="Tisch D."/>
            <person name="Wiest A."/>
            <person name="Wilkinson H.H."/>
            <person name="Zhang M."/>
            <person name="Coutinho P.M."/>
            <person name="Kenerley C.M."/>
            <person name="Monte E."/>
            <person name="Baker S.E."/>
            <person name="Grigoriev I.V."/>
        </authorList>
    </citation>
    <scope>NUCLEOTIDE SEQUENCE [LARGE SCALE GENOMIC DNA]</scope>
    <source>
        <strain evidence="2">ATCC 20476 / IMI 206040</strain>
    </source>
</reference>
<dbReference type="Proteomes" id="UP000005426">
    <property type="component" value="Unassembled WGS sequence"/>
</dbReference>
<evidence type="ECO:0000313" key="2">
    <source>
        <dbReference type="Proteomes" id="UP000005426"/>
    </source>
</evidence>
<dbReference type="EMBL" id="ABDG02000017">
    <property type="protein sequence ID" value="EHK48909.1"/>
    <property type="molecule type" value="Genomic_DNA"/>
</dbReference>
<accession>G9NJ33</accession>
<sequence length="121" mass="13719">MAAALGNARCRLDCRAQWARWKVEDGRAENLIPAWPGLCRADFCPQDQTSPIQRGVRMNWGCAEDAWLPKRVVLQAPVELRKTCSPRHTPSSSKYRDFRLLLVVPWAEVPPREKQGPVLGL</sequence>
<dbReference type="HOGENOM" id="CLU_2043638_0_0_1"/>
<evidence type="ECO:0000313" key="1">
    <source>
        <dbReference type="EMBL" id="EHK48909.1"/>
    </source>
</evidence>